<feature type="transmembrane region" description="Helical" evidence="9">
    <location>
        <begin position="96"/>
        <end position="118"/>
    </location>
</feature>
<dbReference type="PANTHER" id="PTHR32196">
    <property type="entry name" value="ABC TRANSPORTER PERMEASE PROTEIN YPHD-RELATED-RELATED"/>
    <property type="match status" value="1"/>
</dbReference>
<dbReference type="eggNOG" id="COG1172">
    <property type="taxonomic scope" value="Bacteria"/>
</dbReference>
<sequence>MSATDGRRFSFGLQSYSGLYLWATFIIVFGVWKPDLFLTSATLHSVAAAQAVSAMLALGLLIPLTAGVYDLSVGAVTNVSAVLVVTLQTVHGVSMGPAILAAIATSAAIGTASGFIVVKLKVNSFVATLGMATVVAAIQTIISGGTQPFPPSGSAWTSFTQQTVLGFQIIVLYMLILAFVVWWVLDHTPVGRYLYAIGGSSEAARLTGISVGRWTWLSLIASSTIAGTAGIFYASLSGPSLTFGQALLLPAFAAVFLGSTQLRPGRFNVWGTLLAVYVLATGVQGLQFVTGVQWLNDMFNGVALLAAVSFAVWRQGAKGRRRERATATDTQAEHPVDADVKQPVGS</sequence>
<feature type="transmembrane region" description="Helical" evidence="9">
    <location>
        <begin position="214"/>
        <end position="236"/>
    </location>
</feature>
<dbReference type="Proteomes" id="UP000001549">
    <property type="component" value="Chromosome"/>
</dbReference>
<dbReference type="KEGG" id="fsy:FsymDg_1586"/>
<evidence type="ECO:0000256" key="5">
    <source>
        <dbReference type="ARBA" id="ARBA00022692"/>
    </source>
</evidence>
<gene>
    <name evidence="10" type="ordered locus">FsymDg_1586</name>
</gene>
<evidence type="ECO:0000313" key="10">
    <source>
        <dbReference type="EMBL" id="AEH09044.1"/>
    </source>
</evidence>
<keyword evidence="3" id="KW-1003">Cell membrane</keyword>
<evidence type="ECO:0000313" key="11">
    <source>
        <dbReference type="Proteomes" id="UP000001549"/>
    </source>
</evidence>
<feature type="transmembrane region" description="Helical" evidence="9">
    <location>
        <begin position="165"/>
        <end position="185"/>
    </location>
</feature>
<feature type="region of interest" description="Disordered" evidence="8">
    <location>
        <begin position="321"/>
        <end position="346"/>
    </location>
</feature>
<evidence type="ECO:0000256" key="8">
    <source>
        <dbReference type="SAM" id="MobiDB-lite"/>
    </source>
</evidence>
<evidence type="ECO:0000256" key="3">
    <source>
        <dbReference type="ARBA" id="ARBA00022475"/>
    </source>
</evidence>
<feature type="transmembrane region" description="Helical" evidence="9">
    <location>
        <begin position="267"/>
        <end position="286"/>
    </location>
</feature>
<feature type="transmembrane region" description="Helical" evidence="9">
    <location>
        <begin position="44"/>
        <end position="64"/>
    </location>
</feature>
<dbReference type="InterPro" id="IPR001851">
    <property type="entry name" value="ABC_transp_permease"/>
</dbReference>
<reference evidence="10 11" key="1">
    <citation type="submission" date="2011-05" db="EMBL/GenBank/DDBJ databases">
        <title>Complete sequence of chromosome of Frankia symbiont of Datisca glomerata.</title>
        <authorList>
            <consortium name="US DOE Joint Genome Institute"/>
            <person name="Lucas S."/>
            <person name="Han J."/>
            <person name="Lapidus A."/>
            <person name="Cheng J.-F."/>
            <person name="Goodwin L."/>
            <person name="Pitluck S."/>
            <person name="Peters L."/>
            <person name="Mikhailova N."/>
            <person name="Chertkov O."/>
            <person name="Teshima H."/>
            <person name="Han C."/>
            <person name="Tapia R."/>
            <person name="Land M."/>
            <person name="Hauser L."/>
            <person name="Kyrpides N."/>
            <person name="Ivanova N."/>
            <person name="Pagani I."/>
            <person name="Berry A."/>
            <person name="Pawlowski K."/>
            <person name="Persson T."/>
            <person name="Vanden Heuvel B."/>
            <person name="Benson D."/>
            <person name="Woyke T."/>
        </authorList>
    </citation>
    <scope>NUCLEOTIDE SEQUENCE [LARGE SCALE GENOMIC DNA]</scope>
    <source>
        <strain evidence="11">4085684</strain>
    </source>
</reference>
<feature type="transmembrane region" description="Helical" evidence="9">
    <location>
        <begin position="12"/>
        <end position="32"/>
    </location>
</feature>
<dbReference type="RefSeq" id="WP_013873007.1">
    <property type="nucleotide sequence ID" value="NC_015656.1"/>
</dbReference>
<name>F8B3U8_9ACTN</name>
<keyword evidence="5 9" id="KW-0812">Transmembrane</keyword>
<keyword evidence="2" id="KW-0813">Transport</keyword>
<keyword evidence="4" id="KW-0997">Cell inner membrane</keyword>
<keyword evidence="7 9" id="KW-0472">Membrane</keyword>
<protein>
    <submittedName>
        <fullName evidence="10">ABC-type transporter, integral membrane subunit</fullName>
    </submittedName>
</protein>
<dbReference type="CDD" id="cd06579">
    <property type="entry name" value="TM_PBP1_transp_AraH_like"/>
    <property type="match status" value="1"/>
</dbReference>
<dbReference type="PANTHER" id="PTHR32196:SF21">
    <property type="entry name" value="ABC TRANSPORTER PERMEASE PROTEIN YPHD-RELATED"/>
    <property type="match status" value="1"/>
</dbReference>
<comment type="subcellular location">
    <subcellularLocation>
        <location evidence="1">Cell membrane</location>
        <topology evidence="1">Multi-pass membrane protein</topology>
    </subcellularLocation>
</comment>
<accession>F8B3U8</accession>
<evidence type="ECO:0000256" key="6">
    <source>
        <dbReference type="ARBA" id="ARBA00022989"/>
    </source>
</evidence>
<feature type="transmembrane region" description="Helical" evidence="9">
    <location>
        <begin position="71"/>
        <end position="90"/>
    </location>
</feature>
<evidence type="ECO:0000256" key="2">
    <source>
        <dbReference type="ARBA" id="ARBA00022448"/>
    </source>
</evidence>
<evidence type="ECO:0000256" key="4">
    <source>
        <dbReference type="ARBA" id="ARBA00022519"/>
    </source>
</evidence>
<dbReference type="Pfam" id="PF02653">
    <property type="entry name" value="BPD_transp_2"/>
    <property type="match status" value="1"/>
</dbReference>
<dbReference type="EMBL" id="CP002801">
    <property type="protein sequence ID" value="AEH09044.1"/>
    <property type="molecule type" value="Genomic_DNA"/>
</dbReference>
<keyword evidence="11" id="KW-1185">Reference proteome</keyword>
<evidence type="ECO:0000256" key="7">
    <source>
        <dbReference type="ARBA" id="ARBA00023136"/>
    </source>
</evidence>
<feature type="compositionally biased region" description="Basic and acidic residues" evidence="8">
    <location>
        <begin position="331"/>
        <end position="340"/>
    </location>
</feature>
<dbReference type="GO" id="GO:0022857">
    <property type="term" value="F:transmembrane transporter activity"/>
    <property type="evidence" value="ECO:0007669"/>
    <property type="project" value="InterPro"/>
</dbReference>
<evidence type="ECO:0000256" key="1">
    <source>
        <dbReference type="ARBA" id="ARBA00004651"/>
    </source>
</evidence>
<proteinExistence type="predicted"/>
<dbReference type="STRING" id="656024.FsymDg_1586"/>
<feature type="transmembrane region" description="Helical" evidence="9">
    <location>
        <begin position="125"/>
        <end position="145"/>
    </location>
</feature>
<dbReference type="HOGENOM" id="CLU_028880_4_3_11"/>
<keyword evidence="6 9" id="KW-1133">Transmembrane helix</keyword>
<dbReference type="AlphaFoldDB" id="F8B3U8"/>
<dbReference type="GO" id="GO:0005886">
    <property type="term" value="C:plasma membrane"/>
    <property type="evidence" value="ECO:0007669"/>
    <property type="project" value="UniProtKB-SubCell"/>
</dbReference>
<organism evidence="10 11">
    <name type="scientific">Candidatus Protofrankia datiscae</name>
    <dbReference type="NCBI Taxonomy" id="2716812"/>
    <lineage>
        <taxon>Bacteria</taxon>
        <taxon>Bacillati</taxon>
        <taxon>Actinomycetota</taxon>
        <taxon>Actinomycetes</taxon>
        <taxon>Frankiales</taxon>
        <taxon>Frankiaceae</taxon>
        <taxon>Protofrankia</taxon>
    </lineage>
</organism>
<feature type="transmembrane region" description="Helical" evidence="9">
    <location>
        <begin position="298"/>
        <end position="314"/>
    </location>
</feature>
<feature type="transmembrane region" description="Helical" evidence="9">
    <location>
        <begin position="242"/>
        <end position="260"/>
    </location>
</feature>
<evidence type="ECO:0000256" key="9">
    <source>
        <dbReference type="SAM" id="Phobius"/>
    </source>
</evidence>